<feature type="compositionally biased region" description="Basic and acidic residues" evidence="1">
    <location>
        <begin position="1"/>
        <end position="16"/>
    </location>
</feature>
<evidence type="ECO:0000259" key="3">
    <source>
        <dbReference type="Pfam" id="PF07423"/>
    </source>
</evidence>
<organism evidence="4 5">
    <name type="scientific">Ureibacillus manganicus DSM 26584</name>
    <dbReference type="NCBI Taxonomy" id="1384049"/>
    <lineage>
        <taxon>Bacteria</taxon>
        <taxon>Bacillati</taxon>
        <taxon>Bacillota</taxon>
        <taxon>Bacilli</taxon>
        <taxon>Bacillales</taxon>
        <taxon>Caryophanaceae</taxon>
        <taxon>Ureibacillus</taxon>
    </lineage>
</organism>
<feature type="compositionally biased region" description="Low complexity" evidence="1">
    <location>
        <begin position="91"/>
        <end position="110"/>
    </location>
</feature>
<feature type="region of interest" description="Disordered" evidence="1">
    <location>
        <begin position="57"/>
        <end position="135"/>
    </location>
</feature>
<feature type="domain" description="DUF1510" evidence="3">
    <location>
        <begin position="156"/>
        <end position="247"/>
    </location>
</feature>
<accession>A0A0A3I1G0</accession>
<sequence length="254" mass="28362">MSNRDRDFLTRTESKKRSNRTQGRKKLDRLLNVLIAVVAVLIIINLYFVFSNNEEKTDVTNEVDSTQTSNKDAENKEQQQHNDSNSGETDTNSTGNGESAGNSSANSSTTKDNSEENSSSDQVANEDGNESQNQVPTNAESLIVQDSDDPLVDQVIIDPNWQVTPTTQTGEHVSTYQDGHIDYEEKKLTFQNAVGLEKDNIIYWRINNNGSSETSIAVVSSKDLQSKYRISIEWMPNQGWKPVKVEILNELEGA</sequence>
<comment type="caution">
    <text evidence="4">The sequence shown here is derived from an EMBL/GenBank/DDBJ whole genome shotgun (WGS) entry which is preliminary data.</text>
</comment>
<dbReference type="Pfam" id="PF07423">
    <property type="entry name" value="DUF1510"/>
    <property type="match status" value="1"/>
</dbReference>
<dbReference type="AlphaFoldDB" id="A0A0A3I1G0"/>
<evidence type="ECO:0000313" key="5">
    <source>
        <dbReference type="Proteomes" id="UP000030416"/>
    </source>
</evidence>
<feature type="compositionally biased region" description="Polar residues" evidence="1">
    <location>
        <begin position="60"/>
        <end position="70"/>
    </location>
</feature>
<dbReference type="EMBL" id="JPVN01000011">
    <property type="protein sequence ID" value="KGR78574.1"/>
    <property type="molecule type" value="Genomic_DNA"/>
</dbReference>
<evidence type="ECO:0000313" key="4">
    <source>
        <dbReference type="EMBL" id="KGR78574.1"/>
    </source>
</evidence>
<gene>
    <name evidence="4" type="ORF">CD29_11045</name>
</gene>
<reference evidence="4 5" key="1">
    <citation type="submission" date="2014-02" db="EMBL/GenBank/DDBJ databases">
        <title>Draft genome sequence of Lysinibacillus manganicus DSM 26584T.</title>
        <authorList>
            <person name="Zhang F."/>
            <person name="Wang G."/>
            <person name="Zhang L."/>
        </authorList>
    </citation>
    <scope>NUCLEOTIDE SEQUENCE [LARGE SCALE GENOMIC DNA]</scope>
    <source>
        <strain evidence="4 5">DSM 26584</strain>
    </source>
</reference>
<name>A0A0A3I1G0_9BACL</name>
<keyword evidence="5" id="KW-1185">Reference proteome</keyword>
<dbReference type="Proteomes" id="UP000030416">
    <property type="component" value="Unassembled WGS sequence"/>
</dbReference>
<dbReference type="STRING" id="1384049.CD29_11045"/>
<keyword evidence="2" id="KW-0472">Membrane</keyword>
<feature type="compositionally biased region" description="Polar residues" evidence="1">
    <location>
        <begin position="81"/>
        <end position="90"/>
    </location>
</feature>
<feature type="region of interest" description="Disordered" evidence="1">
    <location>
        <begin position="1"/>
        <end position="23"/>
    </location>
</feature>
<protein>
    <recommendedName>
        <fullName evidence="3">DUF1510 domain-containing protein</fullName>
    </recommendedName>
</protein>
<evidence type="ECO:0000256" key="1">
    <source>
        <dbReference type="SAM" id="MobiDB-lite"/>
    </source>
</evidence>
<evidence type="ECO:0000256" key="2">
    <source>
        <dbReference type="SAM" id="Phobius"/>
    </source>
</evidence>
<proteinExistence type="predicted"/>
<feature type="transmembrane region" description="Helical" evidence="2">
    <location>
        <begin position="30"/>
        <end position="50"/>
    </location>
</feature>
<keyword evidence="2" id="KW-0812">Transmembrane</keyword>
<dbReference type="eggNOG" id="ENOG5032DEE">
    <property type="taxonomic scope" value="Bacteria"/>
</dbReference>
<dbReference type="OrthoDB" id="2168558at2"/>
<feature type="compositionally biased region" description="Basic and acidic residues" evidence="1">
    <location>
        <begin position="71"/>
        <end position="80"/>
    </location>
</feature>
<dbReference type="RefSeq" id="WP_036186349.1">
    <property type="nucleotide sequence ID" value="NZ_AVDA01000011.1"/>
</dbReference>
<dbReference type="InterPro" id="IPR009988">
    <property type="entry name" value="DUF1510"/>
</dbReference>
<keyword evidence="2" id="KW-1133">Transmembrane helix</keyword>